<evidence type="ECO:0000256" key="2">
    <source>
        <dbReference type="PIRSR" id="PIRSR029681-1"/>
    </source>
</evidence>
<keyword evidence="6" id="KW-1185">Reference proteome</keyword>
<keyword evidence="4" id="KW-0732">Signal</keyword>
<dbReference type="Gene3D" id="2.40.160.20">
    <property type="match status" value="1"/>
</dbReference>
<dbReference type="PATRIC" id="fig|740709.3.peg.1436"/>
<organism evidence="5 6">
    <name type="scientific">Idiomarina xiamenensis 10-D-4</name>
    <dbReference type="NCBI Taxonomy" id="740709"/>
    <lineage>
        <taxon>Bacteria</taxon>
        <taxon>Pseudomonadati</taxon>
        <taxon>Pseudomonadota</taxon>
        <taxon>Gammaproteobacteria</taxon>
        <taxon>Alteromonadales</taxon>
        <taxon>Idiomarinaceae</taxon>
        <taxon>Idiomarina</taxon>
    </lineage>
</organism>
<dbReference type="RefSeq" id="WP_008488600.1">
    <property type="nucleotide sequence ID" value="NZ_AMRG01000007.1"/>
</dbReference>
<feature type="site" description="Critical for activity" evidence="3">
    <location>
        <position position="161"/>
    </location>
</feature>
<sequence length="182" mass="20266">MKRVKGFRTLFTAAALASASLAVSGLAQADEIQLGGFYSPAQIAGARLGYRFDALPLELPDWTGKPKIFFEGSLNSWYDHHRNGRTITAVAMSPVFQWQISDEGDPVFIEAGIGATLIDGTRIRGRDLSSHYQFEDRIGISWQYDPVSKARLTLSYFHYSNADLQTPNDGLDFVALNWNYPL</sequence>
<feature type="chain" id="PRO_5003859311" description="Lipid A deacylase" evidence="4">
    <location>
        <begin position="30"/>
        <end position="182"/>
    </location>
</feature>
<dbReference type="Pfam" id="PF09411">
    <property type="entry name" value="PagL"/>
    <property type="match status" value="1"/>
</dbReference>
<evidence type="ECO:0000256" key="3">
    <source>
        <dbReference type="PIRSR" id="PIRSR029681-2"/>
    </source>
</evidence>
<feature type="active site" description="Charge relay system" evidence="2">
    <location>
        <position position="160"/>
    </location>
</feature>
<keyword evidence="1" id="KW-0472">Membrane</keyword>
<evidence type="ECO:0000256" key="1">
    <source>
        <dbReference type="PIRNR" id="PIRNR029681"/>
    </source>
</evidence>
<comment type="subcellular location">
    <subcellularLocation>
        <location evidence="1">Cell outer membrane</location>
        <topology evidence="1">Multi-pass membrane protein</topology>
    </subcellularLocation>
</comment>
<keyword evidence="1" id="KW-0998">Cell outer membrane</keyword>
<dbReference type="EC" id="3.1.1.77" evidence="1"/>
<feature type="active site" description="Charge relay system" evidence="2">
    <location>
        <position position="158"/>
    </location>
</feature>
<keyword evidence="1" id="KW-0378">Hydrolase</keyword>
<dbReference type="PIRSF" id="PIRSF029681">
    <property type="entry name" value="PagL"/>
    <property type="match status" value="1"/>
</dbReference>
<comment type="caution">
    <text evidence="5">The sequence shown here is derived from an EMBL/GenBank/DDBJ whole genome shotgun (WGS) entry which is preliminary data.</text>
</comment>
<dbReference type="Proteomes" id="UP000014115">
    <property type="component" value="Unassembled WGS sequence"/>
</dbReference>
<evidence type="ECO:0000256" key="4">
    <source>
        <dbReference type="SAM" id="SignalP"/>
    </source>
</evidence>
<feature type="active site" description="Charge relay system" evidence="2">
    <location>
        <position position="172"/>
    </location>
</feature>
<proteinExistence type="inferred from homology"/>
<dbReference type="eggNOG" id="COG3637">
    <property type="taxonomic scope" value="Bacteria"/>
</dbReference>
<name>K2JK96_9GAMM</name>
<comment type="function">
    <text evidence="1">Has lipid A 3-O-deacylase activity. Hydrolyzes the ester bond at the 3 position of lipid A, a bioactive component of lipopolysaccharide (LPS), thereby releasing the primary fatty acyl moiety.</text>
</comment>
<evidence type="ECO:0000313" key="5">
    <source>
        <dbReference type="EMBL" id="EKE83886.1"/>
    </source>
</evidence>
<accession>K2JK96</accession>
<protein>
    <recommendedName>
        <fullName evidence="1">Lipid A deacylase</fullName>
        <ecNumber evidence="1">3.1.1.77</ecNumber>
    </recommendedName>
    <alternativeName>
        <fullName evidence="1">LPS 3-O-deacylase</fullName>
    </alternativeName>
    <alternativeName>
        <fullName evidence="1">Outer membrane enzyme</fullName>
    </alternativeName>
</protein>
<comment type="subunit">
    <text evidence="1">Homodimer.</text>
</comment>
<comment type="similarity">
    <text evidence="1">Belongs to the PagL family.</text>
</comment>
<dbReference type="GO" id="GO:0050528">
    <property type="term" value="F:acyloxyacyl hydrolase activity"/>
    <property type="evidence" value="ECO:0007669"/>
    <property type="project" value="UniProtKB-EC"/>
</dbReference>
<reference evidence="5 6" key="1">
    <citation type="journal article" date="2012" name="J. Bacteriol.">
        <title>Genome Sequence of Idiomarina xiamenensis Type Strain 10-D-4.</title>
        <authorList>
            <person name="Lai Q."/>
            <person name="Wang L."/>
            <person name="Wang W."/>
            <person name="Shao Z."/>
        </authorList>
    </citation>
    <scope>NUCLEOTIDE SEQUENCE [LARGE SCALE GENOMIC DNA]</scope>
    <source>
        <strain evidence="5 6">10-D-4</strain>
    </source>
</reference>
<comment type="catalytic activity">
    <reaction evidence="1">
        <text>a 3-(acyloxy)acyl derivative of bacterial toxin + H2O = a 3-hydroxyacyl derivative of bacterial toxin + a fatty acid + H(+)</text>
        <dbReference type="Rhea" id="RHEA:12032"/>
        <dbReference type="ChEBI" id="CHEBI:15377"/>
        <dbReference type="ChEBI" id="CHEBI:15378"/>
        <dbReference type="ChEBI" id="CHEBI:28868"/>
        <dbReference type="ChEBI" id="CHEBI:136853"/>
        <dbReference type="ChEBI" id="CHEBI:140675"/>
        <dbReference type="EC" id="3.1.1.77"/>
    </reaction>
</comment>
<dbReference type="STRING" id="740709.A10D4_07061"/>
<dbReference type="GO" id="GO:0009279">
    <property type="term" value="C:cell outer membrane"/>
    <property type="evidence" value="ECO:0007669"/>
    <property type="project" value="UniProtKB-SubCell"/>
</dbReference>
<gene>
    <name evidence="5" type="ORF">A10D4_07061</name>
</gene>
<evidence type="ECO:0000313" key="6">
    <source>
        <dbReference type="Proteomes" id="UP000014115"/>
    </source>
</evidence>
<dbReference type="AlphaFoldDB" id="K2JK96"/>
<feature type="signal peptide" evidence="4">
    <location>
        <begin position="1"/>
        <end position="29"/>
    </location>
</feature>
<dbReference type="InterPro" id="IPR018550">
    <property type="entry name" value="Lipid-A_deacylase-rel"/>
</dbReference>
<dbReference type="EMBL" id="AMRG01000007">
    <property type="protein sequence ID" value="EKE83886.1"/>
    <property type="molecule type" value="Genomic_DNA"/>
</dbReference>